<feature type="binding site" evidence="6">
    <location>
        <position position="367"/>
    </location>
    <ligand>
        <name>substrate</name>
    </ligand>
</feature>
<dbReference type="EMBL" id="MVBO01000018">
    <property type="protein sequence ID" value="OZJ05260.1"/>
    <property type="molecule type" value="Genomic_DNA"/>
</dbReference>
<gene>
    <name evidence="10" type="ORF">BZG36_01940</name>
</gene>
<dbReference type="AlphaFoldDB" id="A0A261Y3Q3"/>
<dbReference type="GO" id="GO:0006537">
    <property type="term" value="P:glutamate biosynthetic process"/>
    <property type="evidence" value="ECO:0007669"/>
    <property type="project" value="TreeGrafter"/>
</dbReference>
<dbReference type="PRINTS" id="PR00082">
    <property type="entry name" value="GLFDHDRGNASE"/>
</dbReference>
<feature type="site" description="Important for catalysis" evidence="7">
    <location>
        <position position="151"/>
    </location>
</feature>
<dbReference type="PANTHER" id="PTHR43571:SF1">
    <property type="entry name" value="NADP-SPECIFIC GLUTAMATE DEHYDROGENASE 1-RELATED"/>
    <property type="match status" value="1"/>
</dbReference>
<dbReference type="Pfam" id="PF00208">
    <property type="entry name" value="ELFV_dehydrog"/>
    <property type="match status" value="1"/>
</dbReference>
<dbReference type="InterPro" id="IPR014362">
    <property type="entry name" value="Glu_DH"/>
</dbReference>
<keyword evidence="3 4" id="KW-0560">Oxidoreductase</keyword>
<dbReference type="GO" id="GO:0005829">
    <property type="term" value="C:cytosol"/>
    <property type="evidence" value="ECO:0007669"/>
    <property type="project" value="TreeGrafter"/>
</dbReference>
<dbReference type="InterPro" id="IPR050724">
    <property type="entry name" value="Glu_Leu_Phe_Val_DH"/>
</dbReference>
<dbReference type="InterPro" id="IPR046346">
    <property type="entry name" value="Aminoacid_DH-like_N_sf"/>
</dbReference>
<evidence type="ECO:0000256" key="6">
    <source>
        <dbReference type="PIRSR" id="PIRSR000185-2"/>
    </source>
</evidence>
<name>A0A261Y3Q3_9FUNG</name>
<dbReference type="SUPFAM" id="SSF51735">
    <property type="entry name" value="NAD(P)-binding Rossmann-fold domains"/>
    <property type="match status" value="1"/>
</dbReference>
<evidence type="ECO:0000256" key="2">
    <source>
        <dbReference type="ARBA" id="ARBA00011643"/>
    </source>
</evidence>
<keyword evidence="6" id="KW-0547">Nucleotide-binding</keyword>
<dbReference type="OrthoDB" id="6718861at2759"/>
<evidence type="ECO:0000313" key="11">
    <source>
        <dbReference type="Proteomes" id="UP000242875"/>
    </source>
</evidence>
<protein>
    <recommendedName>
        <fullName evidence="4">Glutamate dehydrogenase</fullName>
    </recommendedName>
</protein>
<dbReference type="Proteomes" id="UP000242875">
    <property type="component" value="Unassembled WGS sequence"/>
</dbReference>
<dbReference type="PANTHER" id="PTHR43571">
    <property type="entry name" value="NADP-SPECIFIC GLUTAMATE DEHYDROGENASE 1-RELATED"/>
    <property type="match status" value="1"/>
</dbReference>
<evidence type="ECO:0000259" key="9">
    <source>
        <dbReference type="SMART" id="SM00839"/>
    </source>
</evidence>
<dbReference type="PROSITE" id="PS00074">
    <property type="entry name" value="GLFV_DEHYDROGENASE"/>
    <property type="match status" value="1"/>
</dbReference>
<reference evidence="10 11" key="1">
    <citation type="journal article" date="2017" name="Mycologia">
        <title>Bifiguratus adelaidae, gen. et sp. nov., a new member of Mucoromycotina in endophytic and soil-dwelling habitats.</title>
        <authorList>
            <person name="Torres-Cruz T.J."/>
            <person name="Billingsley Tobias T.L."/>
            <person name="Almatruk M."/>
            <person name="Hesse C."/>
            <person name="Kuske C.R."/>
            <person name="Desiro A."/>
            <person name="Benucci G.M."/>
            <person name="Bonito G."/>
            <person name="Stajich J.E."/>
            <person name="Dunlap C."/>
            <person name="Arnold A.E."/>
            <person name="Porras-Alfaro A."/>
        </authorList>
    </citation>
    <scope>NUCLEOTIDE SEQUENCE [LARGE SCALE GENOMIC DNA]</scope>
    <source>
        <strain evidence="10 11">AZ0501</strain>
    </source>
</reference>
<comment type="similarity">
    <text evidence="1 4 8">Belongs to the Glu/Leu/Phe/Val dehydrogenases family.</text>
</comment>
<evidence type="ECO:0000256" key="7">
    <source>
        <dbReference type="PIRSR" id="PIRSR000185-3"/>
    </source>
</evidence>
<dbReference type="GO" id="GO:0000166">
    <property type="term" value="F:nucleotide binding"/>
    <property type="evidence" value="ECO:0007669"/>
    <property type="project" value="UniProtKB-KW"/>
</dbReference>
<dbReference type="SUPFAM" id="SSF53223">
    <property type="entry name" value="Aminoacid dehydrogenase-like, N-terminal domain"/>
    <property type="match status" value="1"/>
</dbReference>
<comment type="subunit">
    <text evidence="2">Homohexamer.</text>
</comment>
<feature type="active site" description="Proton donor" evidence="5">
    <location>
        <position position="111"/>
    </location>
</feature>
<dbReference type="PIRSF" id="PIRSF000185">
    <property type="entry name" value="Glu_DH"/>
    <property type="match status" value="1"/>
</dbReference>
<dbReference type="FunFam" id="3.40.50.10860:FF:000002">
    <property type="entry name" value="Glutamate dehydrogenase"/>
    <property type="match status" value="1"/>
</dbReference>
<evidence type="ECO:0000256" key="1">
    <source>
        <dbReference type="ARBA" id="ARBA00006382"/>
    </source>
</evidence>
<dbReference type="InterPro" id="IPR033524">
    <property type="entry name" value="Glu/Leu/Phe/Val_DH_AS"/>
</dbReference>
<feature type="binding site" evidence="6">
    <location>
        <position position="96"/>
    </location>
    <ligand>
        <name>substrate</name>
    </ligand>
</feature>
<evidence type="ECO:0000313" key="10">
    <source>
        <dbReference type="EMBL" id="OZJ05260.1"/>
    </source>
</evidence>
<evidence type="ECO:0000256" key="8">
    <source>
        <dbReference type="RuleBase" id="RU004417"/>
    </source>
</evidence>
<sequence>MVSEPEFQQAVKELELCLRKSKLFSIHPELERALPVIKIPERIIQFRVTWEDDKGNMQVNNGFRVQFNSTLGPYKGGLRFHPTVNLSVLKFLGYEQTFKNALTGISMGGGKGGADFDPKGKSDAEIRDFCHAFMRELSRHIGANRDVPAGDIGVGGREIGFLFGAYKEYRNVWDGALTGKGLDWGGSYIRTEATGYGLIYYVDHMIHYVSPLPPPYSALKAIELGAKVLTLSDSKGLLVAKDDAKGFTPQDIHTIADIKLARKSLADGLKSSSSLATNFDYIPGERPWKHVPNNRIDIALPCATQNELDEDDAQVLLEAGCQFVAEGSNMGCTIEAIEVFENSRTRGPHRCWYAPGKASNCGGVAVSGLEMAQNAQRTQWTPEQVDTELAKIMENCFKNCVKTAQQYAEEYDQDGNVIAYSQKGGCATLTGTGSQHRWIFESISRHA</sequence>
<dbReference type="InterPro" id="IPR006095">
    <property type="entry name" value="Glu/Leu/Phe/Val/Trp_DH"/>
</dbReference>
<evidence type="ECO:0000256" key="5">
    <source>
        <dbReference type="PIRSR" id="PIRSR000185-1"/>
    </source>
</evidence>
<evidence type="ECO:0000256" key="4">
    <source>
        <dbReference type="PIRNR" id="PIRNR000185"/>
    </source>
</evidence>
<proteinExistence type="inferred from homology"/>
<feature type="domain" description="Glutamate/phenylalanine/leucine/valine/L-tryptophan dehydrogenase C-terminal" evidence="9">
    <location>
        <begin position="187"/>
        <end position="431"/>
    </location>
</feature>
<dbReference type="Gene3D" id="3.40.50.10860">
    <property type="entry name" value="Leucine Dehydrogenase, chain A, domain 1"/>
    <property type="match status" value="1"/>
</dbReference>
<accession>A0A261Y3Q3</accession>
<feature type="binding site" evidence="6">
    <location>
        <position position="99"/>
    </location>
    <ligand>
        <name>substrate</name>
    </ligand>
</feature>
<dbReference type="Gene3D" id="3.40.50.720">
    <property type="entry name" value="NAD(P)-binding Rossmann-like Domain"/>
    <property type="match status" value="1"/>
</dbReference>
<feature type="binding site" evidence="6">
    <location>
        <position position="194"/>
    </location>
    <ligand>
        <name>NAD(+)</name>
        <dbReference type="ChEBI" id="CHEBI:57540"/>
    </ligand>
</feature>
<dbReference type="InterPro" id="IPR036291">
    <property type="entry name" value="NAD(P)-bd_dom_sf"/>
</dbReference>
<comment type="caution">
    <text evidence="10">The sequence shown here is derived from an EMBL/GenBank/DDBJ whole genome shotgun (WGS) entry which is preliminary data.</text>
</comment>
<dbReference type="InterPro" id="IPR006096">
    <property type="entry name" value="Glu/Leu/Phe/Val/Trp_DH_C"/>
</dbReference>
<dbReference type="SMART" id="SM00839">
    <property type="entry name" value="ELFV_dehydrog"/>
    <property type="match status" value="1"/>
</dbReference>
<dbReference type="Gene3D" id="1.10.285.10">
    <property type="entry name" value="Glutamate Dehydrogenase, chain A, domain 3"/>
    <property type="match status" value="2"/>
</dbReference>
<evidence type="ECO:0000256" key="3">
    <source>
        <dbReference type="ARBA" id="ARBA00023002"/>
    </source>
</evidence>
<dbReference type="GO" id="GO:0004354">
    <property type="term" value="F:glutamate dehydrogenase (NADP+) activity"/>
    <property type="evidence" value="ECO:0007669"/>
    <property type="project" value="TreeGrafter"/>
</dbReference>
<dbReference type="Pfam" id="PF02812">
    <property type="entry name" value="ELFV_dehydrog_N"/>
    <property type="match status" value="1"/>
</dbReference>
<keyword evidence="6" id="KW-0520">NAD</keyword>
<feature type="binding site" evidence="6">
    <location>
        <position position="75"/>
    </location>
    <ligand>
        <name>substrate</name>
    </ligand>
</feature>
<keyword evidence="11" id="KW-1185">Reference proteome</keyword>
<dbReference type="InterPro" id="IPR006097">
    <property type="entry name" value="Glu/Leu/Phe/Val/Trp_DH_dimer"/>
</dbReference>
<feature type="binding site" evidence="6">
    <location>
        <position position="150"/>
    </location>
    <ligand>
        <name>substrate</name>
    </ligand>
</feature>
<organism evidence="10 11">
    <name type="scientific">Bifiguratus adelaidae</name>
    <dbReference type="NCBI Taxonomy" id="1938954"/>
    <lineage>
        <taxon>Eukaryota</taxon>
        <taxon>Fungi</taxon>
        <taxon>Fungi incertae sedis</taxon>
        <taxon>Mucoromycota</taxon>
        <taxon>Mucoromycotina</taxon>
        <taxon>Endogonomycetes</taxon>
        <taxon>Endogonales</taxon>
        <taxon>Endogonales incertae sedis</taxon>
        <taxon>Bifiguratus</taxon>
    </lineage>
</organism>